<evidence type="ECO:0000313" key="1">
    <source>
        <dbReference type="EMBL" id="QBK90960.1"/>
    </source>
</evidence>
<proteinExistence type="predicted"/>
<organism evidence="1">
    <name type="scientific">Pithovirus LCPAC201</name>
    <dbReference type="NCBI Taxonomy" id="2506591"/>
    <lineage>
        <taxon>Viruses</taxon>
        <taxon>Pithoviruses</taxon>
    </lineage>
</organism>
<dbReference type="EMBL" id="MK500504">
    <property type="protein sequence ID" value="QBK90960.1"/>
    <property type="molecule type" value="Genomic_DNA"/>
</dbReference>
<reference evidence="1" key="1">
    <citation type="journal article" date="2019" name="MBio">
        <title>Virus Genomes from Deep Sea Sediments Expand the Ocean Megavirome and Support Independent Origins of Viral Gigantism.</title>
        <authorList>
            <person name="Backstrom D."/>
            <person name="Yutin N."/>
            <person name="Jorgensen S.L."/>
            <person name="Dharamshi J."/>
            <person name="Homa F."/>
            <person name="Zaremba-Niedwiedzka K."/>
            <person name="Spang A."/>
            <person name="Wolf Y.I."/>
            <person name="Koonin E.V."/>
            <person name="Ettema T.J."/>
        </authorList>
    </citation>
    <scope>NUCLEOTIDE SEQUENCE</scope>
</reference>
<protein>
    <submittedName>
        <fullName evidence="1">Uncharacterized protein</fullName>
    </submittedName>
</protein>
<name>A0A481Z799_9VIRU</name>
<gene>
    <name evidence="1" type="ORF">LCPAC201_02610</name>
</gene>
<accession>A0A481Z799</accession>
<sequence length="325" mass="37276">MDSLTSDLSLNQMKRGSNIYVVCSETEEIIQYHVSNYDTTFEGVIHNLKELGKPSNLFYYNGDTTQIKPTDKINSYLPSRQNQVIFWAASNQLEFPVVQPKENNILVLMITPNFKMLAFNVSGSTDINQITSGYGSLVKLADGNQTKIVGGTVSDNLPIRSNQIIFLLKEIWYKNCANSESYVTLEGWEQNTDYIQIYSRNRRTGELNEKPVCYDRQTMINFMETKVFADWVPSPDYNSPGQFQTIDDRGHGGEPGKKRYYGTILSYYIDQASYRHLKDLTIRKYIKEPRLLNQRIGNLRGQFGISQHHGQLPGFTIYSLRAKPQ</sequence>